<name>A0ABT0RT49_9SPHN</name>
<protein>
    <submittedName>
        <fullName evidence="2">Uncharacterized protein</fullName>
    </submittedName>
</protein>
<evidence type="ECO:0000313" key="2">
    <source>
        <dbReference type="EMBL" id="MCL6698084.1"/>
    </source>
</evidence>
<keyword evidence="1" id="KW-0732">Signal</keyword>
<organism evidence="2 3">
    <name type="scientific">Sphingomonas caseinilyticus</name>
    <dbReference type="NCBI Taxonomy" id="2908205"/>
    <lineage>
        <taxon>Bacteria</taxon>
        <taxon>Pseudomonadati</taxon>
        <taxon>Pseudomonadota</taxon>
        <taxon>Alphaproteobacteria</taxon>
        <taxon>Sphingomonadales</taxon>
        <taxon>Sphingomonadaceae</taxon>
        <taxon>Sphingomonas</taxon>
    </lineage>
</organism>
<gene>
    <name evidence="2" type="ORF">LZ496_04695</name>
</gene>
<dbReference type="RefSeq" id="WP_249903424.1">
    <property type="nucleotide sequence ID" value="NZ_JAMGBA010000001.1"/>
</dbReference>
<comment type="caution">
    <text evidence="2">The sequence shown here is derived from an EMBL/GenBank/DDBJ whole genome shotgun (WGS) entry which is preliminary data.</text>
</comment>
<accession>A0ABT0RT49</accession>
<proteinExistence type="predicted"/>
<dbReference type="EMBL" id="JAMGBA010000001">
    <property type="protein sequence ID" value="MCL6698084.1"/>
    <property type="molecule type" value="Genomic_DNA"/>
</dbReference>
<reference evidence="2 3" key="1">
    <citation type="submission" date="2022-05" db="EMBL/GenBank/DDBJ databases">
        <authorList>
            <person name="Jo J.-H."/>
            <person name="Im W.-T."/>
        </authorList>
    </citation>
    <scope>NUCLEOTIDE SEQUENCE [LARGE SCALE GENOMIC DNA]</scope>
    <source>
        <strain evidence="2 3">NSE70-1</strain>
    </source>
</reference>
<dbReference type="Proteomes" id="UP001203410">
    <property type="component" value="Unassembled WGS sequence"/>
</dbReference>
<feature type="chain" id="PRO_5047293091" evidence="1">
    <location>
        <begin position="23"/>
        <end position="229"/>
    </location>
</feature>
<sequence>MARMLLIAASAAAILSSATATAAVLVVRSSGPSAGAYPPGKALPDDHVLKLKPSDTVILLDSRGTRTVQGPGSFSVSASAAPAAAVRTAGTSARRVRLGAVRGTATRSVWQADLGRSGNVCVANPADLGLWRADSSAEASVTLTDAGSGNKADVKFAPGQSIAPWPAGLPATSGTKVNVTGLSAPTTLTLRVLTPLPTGLEGMAQGLIRANCEAQLDVLIDTFSAHSEG</sequence>
<evidence type="ECO:0000313" key="3">
    <source>
        <dbReference type="Proteomes" id="UP001203410"/>
    </source>
</evidence>
<evidence type="ECO:0000256" key="1">
    <source>
        <dbReference type="SAM" id="SignalP"/>
    </source>
</evidence>
<feature type="signal peptide" evidence="1">
    <location>
        <begin position="1"/>
        <end position="22"/>
    </location>
</feature>
<keyword evidence="3" id="KW-1185">Reference proteome</keyword>